<evidence type="ECO:0000313" key="3">
    <source>
        <dbReference type="Proteomes" id="UP000006002"/>
    </source>
</evidence>
<dbReference type="AlphaFoldDB" id="A5ZQD1"/>
<gene>
    <name evidence="2" type="ORF">RUMOBE_01202</name>
</gene>
<sequence length="43" mass="5319">MITVMEMVFFKIVFMLFYLLFQRQPVWLLFSMIGTRRLQKMIA</sequence>
<name>A5ZQD1_9FIRM</name>
<keyword evidence="1" id="KW-1133">Transmembrane helix</keyword>
<comment type="caution">
    <text evidence="2">The sequence shown here is derived from an EMBL/GenBank/DDBJ whole genome shotgun (WGS) entry which is preliminary data.</text>
</comment>
<keyword evidence="1" id="KW-0812">Transmembrane</keyword>
<dbReference type="EMBL" id="AAVO02000003">
    <property type="protein sequence ID" value="EDM88296.1"/>
    <property type="molecule type" value="Genomic_DNA"/>
</dbReference>
<dbReference type="HOGENOM" id="CLU_3230392_0_0_9"/>
<proteinExistence type="predicted"/>
<reference evidence="2 3" key="2">
    <citation type="submission" date="2007-04" db="EMBL/GenBank/DDBJ databases">
        <title>Draft genome sequence of Ruminococcus obeum (ATCC 29174).</title>
        <authorList>
            <person name="Sudarsanam P."/>
            <person name="Ley R."/>
            <person name="Guruge J."/>
            <person name="Turnbaugh P.J."/>
            <person name="Mahowald M."/>
            <person name="Liep D."/>
            <person name="Gordon J."/>
        </authorList>
    </citation>
    <scope>NUCLEOTIDE SEQUENCE [LARGE SCALE GENOMIC DNA]</scope>
    <source>
        <strain evidence="2 3">ATCC 29174</strain>
    </source>
</reference>
<keyword evidence="1" id="KW-0472">Membrane</keyword>
<feature type="transmembrane region" description="Helical" evidence="1">
    <location>
        <begin position="12"/>
        <end position="33"/>
    </location>
</feature>
<evidence type="ECO:0000256" key="1">
    <source>
        <dbReference type="SAM" id="Phobius"/>
    </source>
</evidence>
<organism evidence="2 3">
    <name type="scientific">Blautia obeum ATCC 29174</name>
    <dbReference type="NCBI Taxonomy" id="411459"/>
    <lineage>
        <taxon>Bacteria</taxon>
        <taxon>Bacillati</taxon>
        <taxon>Bacillota</taxon>
        <taxon>Clostridia</taxon>
        <taxon>Lachnospirales</taxon>
        <taxon>Lachnospiraceae</taxon>
        <taxon>Blautia</taxon>
    </lineage>
</organism>
<dbReference type="Proteomes" id="UP000006002">
    <property type="component" value="Unassembled WGS sequence"/>
</dbReference>
<reference evidence="2 3" key="1">
    <citation type="submission" date="2007-03" db="EMBL/GenBank/DDBJ databases">
        <authorList>
            <person name="Fulton L."/>
            <person name="Clifton S."/>
            <person name="Fulton B."/>
            <person name="Xu J."/>
            <person name="Minx P."/>
            <person name="Pepin K.H."/>
            <person name="Johnson M."/>
            <person name="Thiruvilangam P."/>
            <person name="Bhonagiri V."/>
            <person name="Nash W.E."/>
            <person name="Mardis E.R."/>
            <person name="Wilson R.K."/>
        </authorList>
    </citation>
    <scope>NUCLEOTIDE SEQUENCE [LARGE SCALE GENOMIC DNA]</scope>
    <source>
        <strain evidence="2 3">ATCC 29174</strain>
    </source>
</reference>
<evidence type="ECO:0000313" key="2">
    <source>
        <dbReference type="EMBL" id="EDM88296.1"/>
    </source>
</evidence>
<accession>A5ZQD1</accession>
<protein>
    <submittedName>
        <fullName evidence="2">Uncharacterized protein</fullName>
    </submittedName>
</protein>